<proteinExistence type="predicted"/>
<feature type="domain" description="Fimbrial-type adhesion" evidence="2">
    <location>
        <begin position="30"/>
        <end position="171"/>
    </location>
</feature>
<dbReference type="InterPro" id="IPR036937">
    <property type="entry name" value="Adhesion_dom_fimbrial_sf"/>
</dbReference>
<keyword evidence="1" id="KW-0732">Signal</keyword>
<dbReference type="Proteomes" id="UP000243463">
    <property type="component" value="Unassembled WGS sequence"/>
</dbReference>
<evidence type="ECO:0000256" key="1">
    <source>
        <dbReference type="SAM" id="SignalP"/>
    </source>
</evidence>
<reference evidence="4" key="1">
    <citation type="submission" date="2017-06" db="EMBL/GenBank/DDBJ databases">
        <authorList>
            <person name="Varghese N."/>
            <person name="Submissions S."/>
        </authorList>
    </citation>
    <scope>NUCLEOTIDE SEQUENCE [LARGE SCALE GENOMIC DNA]</scope>
    <source>
        <strain evidence="4">ANC 5114</strain>
    </source>
</reference>
<feature type="chain" id="PRO_5011115800" evidence="1">
    <location>
        <begin position="21"/>
        <end position="171"/>
    </location>
</feature>
<dbReference type="RefSeq" id="WP_088822402.1">
    <property type="nucleotide sequence ID" value="NZ_FZLN01000001.1"/>
</dbReference>
<name>A0A217EDY7_9GAMM</name>
<dbReference type="InterPro" id="IPR008966">
    <property type="entry name" value="Adhesion_dom_sf"/>
</dbReference>
<gene>
    <name evidence="3" type="ORF">SAMN05444584_0305</name>
</gene>
<dbReference type="PANTHER" id="PTHR33420">
    <property type="entry name" value="FIMBRIAL SUBUNIT ELFA-RELATED"/>
    <property type="match status" value="1"/>
</dbReference>
<accession>A0A217EDY7</accession>
<dbReference type="Pfam" id="PF00419">
    <property type="entry name" value="Fimbrial"/>
    <property type="match status" value="1"/>
</dbReference>
<dbReference type="Gene3D" id="2.60.40.1090">
    <property type="entry name" value="Fimbrial-type adhesion domain"/>
    <property type="match status" value="1"/>
</dbReference>
<dbReference type="PANTHER" id="PTHR33420:SF4">
    <property type="entry name" value="FIMBRIAL-LIKE PROTEIN FIMF"/>
    <property type="match status" value="1"/>
</dbReference>
<sequence>MNMLKFAITCCLLYAPILHADPLVKVNLRFKALIIDRTCTVAADSQNINVPLGTWGTKNMLNVGDQTRMIPFTIRLLDCTAKNVSLAFRGSQNTINPNLLALSKDSTASHVAIQILDSNQKLLPLETFTQPQLVNENKSLQMNFFANYIATQEKVTAGTANSTATFVLNYD</sequence>
<dbReference type="InterPro" id="IPR000259">
    <property type="entry name" value="Adhesion_dom_fimbrial"/>
</dbReference>
<evidence type="ECO:0000259" key="2">
    <source>
        <dbReference type="Pfam" id="PF00419"/>
    </source>
</evidence>
<dbReference type="EMBL" id="FZLN01000001">
    <property type="protein sequence ID" value="SNQ28386.1"/>
    <property type="molecule type" value="Genomic_DNA"/>
</dbReference>
<dbReference type="OrthoDB" id="6454848at2"/>
<dbReference type="GO" id="GO:0043709">
    <property type="term" value="P:cell adhesion involved in single-species biofilm formation"/>
    <property type="evidence" value="ECO:0007669"/>
    <property type="project" value="TreeGrafter"/>
</dbReference>
<dbReference type="GO" id="GO:0009289">
    <property type="term" value="C:pilus"/>
    <property type="evidence" value="ECO:0007669"/>
    <property type="project" value="InterPro"/>
</dbReference>
<dbReference type="SUPFAM" id="SSF49401">
    <property type="entry name" value="Bacterial adhesins"/>
    <property type="match status" value="1"/>
</dbReference>
<dbReference type="InterPro" id="IPR050263">
    <property type="entry name" value="Bact_Fimbrial_Adh_Pro"/>
</dbReference>
<keyword evidence="4" id="KW-1185">Reference proteome</keyword>
<evidence type="ECO:0000313" key="3">
    <source>
        <dbReference type="EMBL" id="SNQ28386.1"/>
    </source>
</evidence>
<evidence type="ECO:0000313" key="4">
    <source>
        <dbReference type="Proteomes" id="UP000243463"/>
    </source>
</evidence>
<protein>
    <submittedName>
        <fullName evidence="3">Minor fimbrial subunit/fimbrial-like protein</fullName>
    </submittedName>
</protein>
<organism evidence="3 4">
    <name type="scientific">Acinetobacter apis</name>
    <dbReference type="NCBI Taxonomy" id="1229165"/>
    <lineage>
        <taxon>Bacteria</taxon>
        <taxon>Pseudomonadati</taxon>
        <taxon>Pseudomonadota</taxon>
        <taxon>Gammaproteobacteria</taxon>
        <taxon>Moraxellales</taxon>
        <taxon>Moraxellaceae</taxon>
        <taxon>Acinetobacter</taxon>
    </lineage>
</organism>
<dbReference type="AlphaFoldDB" id="A0A217EDY7"/>
<feature type="signal peptide" evidence="1">
    <location>
        <begin position="1"/>
        <end position="20"/>
    </location>
</feature>